<accession>A0ABP7ZWT2</accession>
<keyword evidence="2" id="KW-1133">Transmembrane helix</keyword>
<dbReference type="Pfam" id="PF00756">
    <property type="entry name" value="Esterase"/>
    <property type="match status" value="1"/>
</dbReference>
<feature type="compositionally biased region" description="Basic and acidic residues" evidence="1">
    <location>
        <begin position="426"/>
        <end position="436"/>
    </location>
</feature>
<sequence>MPESLSLVSGPVPALALVAAIAAVLGSVAWWRRAVLRRQLLVAVPSAAAATAVLALLAQGFGVAALGVPASFYVWTGLVLLALALGAVGWRRVGGGQRAVAILAVMLTALSAGLRINMQYQYLPTVGALFGADAQHETTERALSRMRGGGAQDAKLGYTLQLAIPGAKSGFAARNAYVWLPPAWFSDPSAKLPVIELLPGVPGGPVDWTRSAAADQTAQAFADTHHGLAPILVMPDATGSELADTECVNSPRGNAETYLTEDVPAFVEKRFGAASDAKSWAVGGLSAGGSCAIMLALRHPDRYSAFADYSGLAGPTVGDAMEPAQTTQELFGGSAAEYRAHQPENLLRTTRFPGMGGWFEVGSADPGPLAAQRLLAPLATSAGITTCTAVIPDGTHDFDTWTQAFRDSLPWLASRLGLTAAPAPGRADEAHAEPPHTDPASAAPVSCS</sequence>
<evidence type="ECO:0000313" key="4">
    <source>
        <dbReference type="Proteomes" id="UP001501079"/>
    </source>
</evidence>
<feature type="transmembrane region" description="Helical" evidence="2">
    <location>
        <begin position="99"/>
        <end position="116"/>
    </location>
</feature>
<feature type="region of interest" description="Disordered" evidence="1">
    <location>
        <begin position="422"/>
        <end position="448"/>
    </location>
</feature>
<dbReference type="SUPFAM" id="SSF53474">
    <property type="entry name" value="alpha/beta-Hydrolases"/>
    <property type="match status" value="1"/>
</dbReference>
<feature type="transmembrane region" description="Helical" evidence="2">
    <location>
        <begin position="72"/>
        <end position="90"/>
    </location>
</feature>
<name>A0ABP7ZWT2_9MICO</name>
<gene>
    <name evidence="3" type="ORF">GCM10022287_12950</name>
</gene>
<dbReference type="InterPro" id="IPR000801">
    <property type="entry name" value="Esterase-like"/>
</dbReference>
<keyword evidence="4" id="KW-1185">Reference proteome</keyword>
<protein>
    <submittedName>
        <fullName evidence="3">Alpha/beta hydrolase-fold protein</fullName>
    </submittedName>
</protein>
<dbReference type="Proteomes" id="UP001501079">
    <property type="component" value="Unassembled WGS sequence"/>
</dbReference>
<evidence type="ECO:0000256" key="2">
    <source>
        <dbReference type="SAM" id="Phobius"/>
    </source>
</evidence>
<evidence type="ECO:0000256" key="1">
    <source>
        <dbReference type="SAM" id="MobiDB-lite"/>
    </source>
</evidence>
<feature type="transmembrane region" description="Helical" evidence="2">
    <location>
        <begin position="12"/>
        <end position="31"/>
    </location>
</feature>
<keyword evidence="2" id="KW-0472">Membrane</keyword>
<feature type="transmembrane region" description="Helical" evidence="2">
    <location>
        <begin position="40"/>
        <end position="66"/>
    </location>
</feature>
<dbReference type="GO" id="GO:0016787">
    <property type="term" value="F:hydrolase activity"/>
    <property type="evidence" value="ECO:0007669"/>
    <property type="project" value="UniProtKB-KW"/>
</dbReference>
<dbReference type="PANTHER" id="PTHR48098:SF1">
    <property type="entry name" value="DIACYLGLYCEROL ACYLTRANSFERASE_MYCOLYLTRANSFERASE AG85A"/>
    <property type="match status" value="1"/>
</dbReference>
<proteinExistence type="predicted"/>
<dbReference type="InterPro" id="IPR050583">
    <property type="entry name" value="Mycobacterial_A85_antigen"/>
</dbReference>
<dbReference type="InterPro" id="IPR029058">
    <property type="entry name" value="AB_hydrolase_fold"/>
</dbReference>
<organism evidence="3 4">
    <name type="scientific">Gryllotalpicola koreensis</name>
    <dbReference type="NCBI Taxonomy" id="993086"/>
    <lineage>
        <taxon>Bacteria</taxon>
        <taxon>Bacillati</taxon>
        <taxon>Actinomycetota</taxon>
        <taxon>Actinomycetes</taxon>
        <taxon>Micrococcales</taxon>
        <taxon>Microbacteriaceae</taxon>
        <taxon>Gryllotalpicola</taxon>
    </lineage>
</organism>
<keyword evidence="3" id="KW-0378">Hydrolase</keyword>
<dbReference type="RefSeq" id="WP_344752492.1">
    <property type="nucleotide sequence ID" value="NZ_BAABBW010000002.1"/>
</dbReference>
<dbReference type="PANTHER" id="PTHR48098">
    <property type="entry name" value="ENTEROCHELIN ESTERASE-RELATED"/>
    <property type="match status" value="1"/>
</dbReference>
<dbReference type="EMBL" id="BAABBW010000002">
    <property type="protein sequence ID" value="GAA4172292.1"/>
    <property type="molecule type" value="Genomic_DNA"/>
</dbReference>
<evidence type="ECO:0000313" key="3">
    <source>
        <dbReference type="EMBL" id="GAA4172292.1"/>
    </source>
</evidence>
<comment type="caution">
    <text evidence="3">The sequence shown here is derived from an EMBL/GenBank/DDBJ whole genome shotgun (WGS) entry which is preliminary data.</text>
</comment>
<dbReference type="Gene3D" id="3.40.50.1820">
    <property type="entry name" value="alpha/beta hydrolase"/>
    <property type="match status" value="1"/>
</dbReference>
<reference evidence="4" key="1">
    <citation type="journal article" date="2019" name="Int. J. Syst. Evol. Microbiol.">
        <title>The Global Catalogue of Microorganisms (GCM) 10K type strain sequencing project: providing services to taxonomists for standard genome sequencing and annotation.</title>
        <authorList>
            <consortium name="The Broad Institute Genomics Platform"/>
            <consortium name="The Broad Institute Genome Sequencing Center for Infectious Disease"/>
            <person name="Wu L."/>
            <person name="Ma J."/>
        </authorList>
    </citation>
    <scope>NUCLEOTIDE SEQUENCE [LARGE SCALE GENOMIC DNA]</scope>
    <source>
        <strain evidence="4">JCM 17591</strain>
    </source>
</reference>
<keyword evidence="2" id="KW-0812">Transmembrane</keyword>